<protein>
    <submittedName>
        <fullName evidence="1">Uncharacterized protein</fullName>
    </submittedName>
</protein>
<proteinExistence type="predicted"/>
<evidence type="ECO:0000313" key="2">
    <source>
        <dbReference type="Proteomes" id="UP001234989"/>
    </source>
</evidence>
<keyword evidence="2" id="KW-1185">Reference proteome</keyword>
<dbReference type="Proteomes" id="UP001234989">
    <property type="component" value="Chromosome 12"/>
</dbReference>
<accession>A0AAF0V5D1</accession>
<sequence>MISIYAPRCFDDFLTSAGTRSSTEYVRPGLYVVQLASCHFSGW</sequence>
<dbReference type="AlphaFoldDB" id="A0AAF0V5D1"/>
<name>A0AAF0V5D1_SOLVR</name>
<dbReference type="EMBL" id="CP133623">
    <property type="protein sequence ID" value="WMV58287.1"/>
    <property type="molecule type" value="Genomic_DNA"/>
</dbReference>
<organism evidence="1 2">
    <name type="scientific">Solanum verrucosum</name>
    <dbReference type="NCBI Taxonomy" id="315347"/>
    <lineage>
        <taxon>Eukaryota</taxon>
        <taxon>Viridiplantae</taxon>
        <taxon>Streptophyta</taxon>
        <taxon>Embryophyta</taxon>
        <taxon>Tracheophyta</taxon>
        <taxon>Spermatophyta</taxon>
        <taxon>Magnoliopsida</taxon>
        <taxon>eudicotyledons</taxon>
        <taxon>Gunneridae</taxon>
        <taxon>Pentapetalae</taxon>
        <taxon>asterids</taxon>
        <taxon>lamiids</taxon>
        <taxon>Solanales</taxon>
        <taxon>Solanaceae</taxon>
        <taxon>Solanoideae</taxon>
        <taxon>Solaneae</taxon>
        <taxon>Solanum</taxon>
    </lineage>
</organism>
<evidence type="ECO:0000313" key="1">
    <source>
        <dbReference type="EMBL" id="WMV58287.1"/>
    </source>
</evidence>
<gene>
    <name evidence="1" type="ORF">MTR67_051672</name>
</gene>
<reference evidence="1" key="1">
    <citation type="submission" date="2023-08" db="EMBL/GenBank/DDBJ databases">
        <title>A de novo genome assembly of Solanum verrucosum Schlechtendal, a Mexican diploid species geographically isolated from the other diploid A-genome species in potato relatives.</title>
        <authorList>
            <person name="Hosaka K."/>
        </authorList>
    </citation>
    <scope>NUCLEOTIDE SEQUENCE</scope>
    <source>
        <tissue evidence="1">Young leaves</tissue>
    </source>
</reference>